<keyword evidence="12" id="KW-1185">Reference proteome</keyword>
<keyword evidence="7" id="KW-1133">Transmembrane helix</keyword>
<dbReference type="InterPro" id="IPR024961">
    <property type="entry name" value="T2SS_GspC_N"/>
</dbReference>
<keyword evidence="5" id="KW-0812">Transmembrane</keyword>
<feature type="region of interest" description="Disordered" evidence="9">
    <location>
        <begin position="61"/>
        <end position="82"/>
    </location>
</feature>
<dbReference type="RefSeq" id="WP_252467757.1">
    <property type="nucleotide sequence ID" value="NZ_JALBWM010000050.1"/>
</dbReference>
<feature type="compositionally biased region" description="Low complexity" evidence="9">
    <location>
        <begin position="187"/>
        <end position="198"/>
    </location>
</feature>
<evidence type="ECO:0000256" key="4">
    <source>
        <dbReference type="ARBA" id="ARBA00022519"/>
    </source>
</evidence>
<evidence type="ECO:0000313" key="12">
    <source>
        <dbReference type="Proteomes" id="UP001139028"/>
    </source>
</evidence>
<evidence type="ECO:0000256" key="1">
    <source>
        <dbReference type="ARBA" id="ARBA00004533"/>
    </source>
</evidence>
<keyword evidence="3" id="KW-1003">Cell membrane</keyword>
<dbReference type="GO" id="GO:0015031">
    <property type="term" value="P:protein transport"/>
    <property type="evidence" value="ECO:0007669"/>
    <property type="project" value="UniProtKB-KW"/>
</dbReference>
<evidence type="ECO:0000259" key="10">
    <source>
        <dbReference type="Pfam" id="PF11356"/>
    </source>
</evidence>
<dbReference type="AlphaFoldDB" id="A0A9X2EMR4"/>
<reference evidence="11" key="1">
    <citation type="journal article" date="2022" name="Arch. Microbiol.">
        <title>Microbulbifer okhotskensis sp. nov., isolated from a deep bottom sediment of the Okhotsk Sea.</title>
        <authorList>
            <person name="Romanenko L."/>
            <person name="Kurilenko V."/>
            <person name="Otstavnykh N."/>
            <person name="Velansky P."/>
            <person name="Isaeva M."/>
            <person name="Mikhailov V."/>
        </authorList>
    </citation>
    <scope>NUCLEOTIDE SEQUENCE</scope>
    <source>
        <strain evidence="11">OS29</strain>
    </source>
</reference>
<proteinExistence type="predicted"/>
<dbReference type="Proteomes" id="UP001139028">
    <property type="component" value="Unassembled WGS sequence"/>
</dbReference>
<evidence type="ECO:0000256" key="5">
    <source>
        <dbReference type="ARBA" id="ARBA00022692"/>
    </source>
</evidence>
<dbReference type="Gene3D" id="2.30.30.830">
    <property type="match status" value="1"/>
</dbReference>
<comment type="caution">
    <text evidence="11">The sequence shown here is derived from an EMBL/GenBank/DDBJ whole genome shotgun (WGS) entry which is preliminary data.</text>
</comment>
<keyword evidence="2" id="KW-0813">Transport</keyword>
<feature type="compositionally biased region" description="Polar residues" evidence="9">
    <location>
        <begin position="67"/>
        <end position="79"/>
    </location>
</feature>
<feature type="compositionally biased region" description="Basic and acidic residues" evidence="9">
    <location>
        <begin position="201"/>
        <end position="230"/>
    </location>
</feature>
<keyword evidence="8" id="KW-0472">Membrane</keyword>
<evidence type="ECO:0000256" key="7">
    <source>
        <dbReference type="ARBA" id="ARBA00022989"/>
    </source>
</evidence>
<keyword evidence="6" id="KW-0653">Protein transport</keyword>
<name>A0A9X2EMR4_9GAMM</name>
<dbReference type="EMBL" id="JALBWM010000050">
    <property type="protein sequence ID" value="MCO1335119.1"/>
    <property type="molecule type" value="Genomic_DNA"/>
</dbReference>
<feature type="domain" description="Type II secretion system protein GspC N-terminal" evidence="10">
    <location>
        <begin position="31"/>
        <end position="169"/>
    </location>
</feature>
<evidence type="ECO:0000256" key="6">
    <source>
        <dbReference type="ARBA" id="ARBA00022927"/>
    </source>
</evidence>
<evidence type="ECO:0000313" key="11">
    <source>
        <dbReference type="EMBL" id="MCO1335119.1"/>
    </source>
</evidence>
<evidence type="ECO:0000256" key="9">
    <source>
        <dbReference type="SAM" id="MobiDB-lite"/>
    </source>
</evidence>
<protein>
    <recommendedName>
        <fullName evidence="10">Type II secretion system protein GspC N-terminal domain-containing protein</fullName>
    </recommendedName>
</protein>
<comment type="subcellular location">
    <subcellularLocation>
        <location evidence="1">Cell inner membrane</location>
    </subcellularLocation>
</comment>
<dbReference type="Pfam" id="PF11356">
    <property type="entry name" value="T2SSC"/>
    <property type="match status" value="1"/>
</dbReference>
<gene>
    <name evidence="11" type="ORF">MO867_12335</name>
</gene>
<organism evidence="11 12">
    <name type="scientific">Microbulbifer okhotskensis</name>
    <dbReference type="NCBI Taxonomy" id="2926617"/>
    <lineage>
        <taxon>Bacteria</taxon>
        <taxon>Pseudomonadati</taxon>
        <taxon>Pseudomonadota</taxon>
        <taxon>Gammaproteobacteria</taxon>
        <taxon>Cellvibrionales</taxon>
        <taxon>Microbulbiferaceae</taxon>
        <taxon>Microbulbifer</taxon>
    </lineage>
</organism>
<keyword evidence="4" id="KW-0997">Cell inner membrane</keyword>
<feature type="region of interest" description="Disordered" evidence="9">
    <location>
        <begin position="170"/>
        <end position="230"/>
    </location>
</feature>
<evidence type="ECO:0000256" key="3">
    <source>
        <dbReference type="ARBA" id="ARBA00022475"/>
    </source>
</evidence>
<sequence length="230" mass="25032">MSPLTRALGSIGSMFSRGESNKALSRGTLAASAISLLWLSGNLLAYGSLLVPEGPQDSLLAERKSSRGGTPSQAATLPSTPFFGRAEPKKAAEAPEVDLDSLPLTQLNIVLSGVFDNSDKTKASALVSEKGKPSKRLYVGDQLPGGAELYSVEVDHVVLRRNGRMEKLTYPEVDGRPNVPLKNFTNSRPRTSSTSSRSTAKRGENQQNIRERMEKLRELARERRAQRQPE</sequence>
<evidence type="ECO:0000256" key="8">
    <source>
        <dbReference type="ARBA" id="ARBA00023136"/>
    </source>
</evidence>
<evidence type="ECO:0000256" key="2">
    <source>
        <dbReference type="ARBA" id="ARBA00022448"/>
    </source>
</evidence>
<accession>A0A9X2EMR4</accession>
<dbReference type="GO" id="GO:0005886">
    <property type="term" value="C:plasma membrane"/>
    <property type="evidence" value="ECO:0007669"/>
    <property type="project" value="UniProtKB-SubCell"/>
</dbReference>